<reference evidence="2" key="1">
    <citation type="submission" date="2014-09" db="EMBL/GenBank/DDBJ databases">
        <authorList>
            <person name="Magalhaes I.L.F."/>
            <person name="Oliveira U."/>
            <person name="Santos F.R."/>
            <person name="Vidigal T.H.D.A."/>
            <person name="Brescovit A.D."/>
            <person name="Santos A.J."/>
        </authorList>
    </citation>
    <scope>NUCLEOTIDE SEQUENCE</scope>
    <source>
        <tissue evidence="2">Shoot tissue taken approximately 20 cm above the soil surface</tissue>
    </source>
</reference>
<feature type="signal peptide" evidence="1">
    <location>
        <begin position="1"/>
        <end position="17"/>
    </location>
</feature>
<accession>A0A0A9HRG1</accession>
<feature type="chain" id="PRO_5002046714" evidence="1">
    <location>
        <begin position="18"/>
        <end position="53"/>
    </location>
</feature>
<protein>
    <submittedName>
        <fullName evidence="2">Uncharacterized protein</fullName>
    </submittedName>
</protein>
<sequence length="53" mass="6179">MLLLLLFLDSTFLYIQRFPLQPQLPSNNVLVFRHLAATRRPKKKVSPSKQNSI</sequence>
<organism evidence="2">
    <name type="scientific">Arundo donax</name>
    <name type="common">Giant reed</name>
    <name type="synonym">Donax arundinaceus</name>
    <dbReference type="NCBI Taxonomy" id="35708"/>
    <lineage>
        <taxon>Eukaryota</taxon>
        <taxon>Viridiplantae</taxon>
        <taxon>Streptophyta</taxon>
        <taxon>Embryophyta</taxon>
        <taxon>Tracheophyta</taxon>
        <taxon>Spermatophyta</taxon>
        <taxon>Magnoliopsida</taxon>
        <taxon>Liliopsida</taxon>
        <taxon>Poales</taxon>
        <taxon>Poaceae</taxon>
        <taxon>PACMAD clade</taxon>
        <taxon>Arundinoideae</taxon>
        <taxon>Arundineae</taxon>
        <taxon>Arundo</taxon>
    </lineage>
</organism>
<dbReference type="AlphaFoldDB" id="A0A0A9HRG1"/>
<reference evidence="2" key="2">
    <citation type="journal article" date="2015" name="Data Brief">
        <title>Shoot transcriptome of the giant reed, Arundo donax.</title>
        <authorList>
            <person name="Barrero R.A."/>
            <person name="Guerrero F.D."/>
            <person name="Moolhuijzen P."/>
            <person name="Goolsby J.A."/>
            <person name="Tidwell J."/>
            <person name="Bellgard S.E."/>
            <person name="Bellgard M.I."/>
        </authorList>
    </citation>
    <scope>NUCLEOTIDE SEQUENCE</scope>
    <source>
        <tissue evidence="2">Shoot tissue taken approximately 20 cm above the soil surface</tissue>
    </source>
</reference>
<proteinExistence type="predicted"/>
<evidence type="ECO:0000313" key="2">
    <source>
        <dbReference type="EMBL" id="JAE38424.1"/>
    </source>
</evidence>
<name>A0A0A9HRG1_ARUDO</name>
<keyword evidence="1" id="KW-0732">Signal</keyword>
<evidence type="ECO:0000256" key="1">
    <source>
        <dbReference type="SAM" id="SignalP"/>
    </source>
</evidence>
<dbReference type="EMBL" id="GBRH01159472">
    <property type="protein sequence ID" value="JAE38424.1"/>
    <property type="molecule type" value="Transcribed_RNA"/>
</dbReference>